<dbReference type="Proteomes" id="UP000680866">
    <property type="component" value="Chromosome"/>
</dbReference>
<evidence type="ECO:0000313" key="1">
    <source>
        <dbReference type="EMBL" id="BCJ67413.1"/>
    </source>
</evidence>
<dbReference type="EMBL" id="AP023359">
    <property type="protein sequence ID" value="BCJ67413.1"/>
    <property type="molecule type" value="Genomic_DNA"/>
</dbReference>
<proteinExistence type="predicted"/>
<dbReference type="RefSeq" id="WP_212816751.1">
    <property type="nucleotide sequence ID" value="NZ_AP023359.1"/>
</dbReference>
<keyword evidence="2" id="KW-1185">Reference proteome</keyword>
<accession>A0A810N6Z6</accession>
<reference evidence="1" key="1">
    <citation type="submission" date="2020-08" db="EMBL/GenBank/DDBJ databases">
        <title>Whole genome shotgun sequence of Polymorphospora rubra NBRC 101157.</title>
        <authorList>
            <person name="Komaki H."/>
            <person name="Tamura T."/>
        </authorList>
    </citation>
    <scope>NUCLEOTIDE SEQUENCE</scope>
    <source>
        <strain evidence="1">NBRC 101157</strain>
    </source>
</reference>
<dbReference type="KEGG" id="pry:Prubr_44340"/>
<organism evidence="1 2">
    <name type="scientific">Polymorphospora rubra</name>
    <dbReference type="NCBI Taxonomy" id="338584"/>
    <lineage>
        <taxon>Bacteria</taxon>
        <taxon>Bacillati</taxon>
        <taxon>Actinomycetota</taxon>
        <taxon>Actinomycetes</taxon>
        <taxon>Micromonosporales</taxon>
        <taxon>Micromonosporaceae</taxon>
        <taxon>Polymorphospora</taxon>
    </lineage>
</organism>
<name>A0A810N6Z6_9ACTN</name>
<dbReference type="AlphaFoldDB" id="A0A810N6Z6"/>
<gene>
    <name evidence="1" type="ORF">Prubr_44340</name>
</gene>
<protein>
    <submittedName>
        <fullName evidence="1">Uncharacterized protein</fullName>
    </submittedName>
</protein>
<evidence type="ECO:0000313" key="2">
    <source>
        <dbReference type="Proteomes" id="UP000680866"/>
    </source>
</evidence>
<sequence length="299" mass="34437">MQTEYGWFRELYDELMYRPDDADVGQLLHAHPERSAAQLAALAPLRHRQKRHRPAGDELWNQLWELYALSRISDYLLELGCPDGEPAEGSGTTGVRRLDPTNLAVHETFLSGIGFDRFEHGHEFSPFHHEIFAVETDESAVSATLQEVLWPGFRFGDLQFCRAGVRVRAPSWLIDPDVATRSTLHFTFRRGSRTTHDLSHGWGSNSQWRTEFTRFYEDGDGLHLNWDGRIDIGVDAPVLPDGYLDANEGRPIDRRREMLLHRCLVRAPLPPDEQHDWYPFEDRLTLRRSTWPLAADAIV</sequence>